<organism evidence="3 4">
    <name type="scientific">Robbsia betulipollinis</name>
    <dbReference type="NCBI Taxonomy" id="2981849"/>
    <lineage>
        <taxon>Bacteria</taxon>
        <taxon>Pseudomonadati</taxon>
        <taxon>Pseudomonadota</taxon>
        <taxon>Betaproteobacteria</taxon>
        <taxon>Burkholderiales</taxon>
        <taxon>Burkholderiaceae</taxon>
        <taxon>Robbsia</taxon>
    </lineage>
</organism>
<sequence>MHEGNIVMGADAWVFVGSLNTAVPHFAAANGRGIVTLHLDERTGRLTKLAEWTDVVNPTYLALSPARRLLFATSEMFDRPEGRVHAYRVAARTGQLVPLNGQDTGGSLTAHCSLDRAAGCVLVSNYTQDDAPAGWPGWQMASFAIGADGSLHAAASLTRHSGSGPERDRQRGPHAHCALVSPDNRYVLVADLGTDSLLTYGLDAPAGRLTPQALSVLKLAPGAGPRHLVFHPNGTTVYGVNELDATISRLAYAPLTGALRLRETTRGLPTSDASTPPADIHVDADGRHLYASFRGAHCIATYALDPRTGAIRSTDVRSSEGRTPRSFALSPSGNFMVVANQDSDSVVSLRIARDSGVPCEVVDRIETGTPMCVKAWAVD</sequence>
<dbReference type="EMBL" id="JAPMXC010000010">
    <property type="protein sequence ID" value="MCY0389576.1"/>
    <property type="molecule type" value="Genomic_DNA"/>
</dbReference>
<comment type="similarity">
    <text evidence="1">Belongs to the cycloisomerase 2 family.</text>
</comment>
<accession>A0ABT3ZSP0</accession>
<dbReference type="InterPro" id="IPR015943">
    <property type="entry name" value="WD40/YVTN_repeat-like_dom_sf"/>
</dbReference>
<keyword evidence="2" id="KW-0119">Carbohydrate metabolism</keyword>
<dbReference type="InterPro" id="IPR019405">
    <property type="entry name" value="Lactonase_7-beta_prop"/>
</dbReference>
<dbReference type="InterPro" id="IPR011048">
    <property type="entry name" value="Haem_d1_sf"/>
</dbReference>
<keyword evidence="2" id="KW-0313">Glucose metabolism</keyword>
<evidence type="ECO:0000256" key="2">
    <source>
        <dbReference type="ARBA" id="ARBA00022526"/>
    </source>
</evidence>
<dbReference type="Pfam" id="PF10282">
    <property type="entry name" value="Lactonase"/>
    <property type="match status" value="1"/>
</dbReference>
<protein>
    <submittedName>
        <fullName evidence="3">Lactonase family protein</fullName>
    </submittedName>
</protein>
<dbReference type="Proteomes" id="UP001082899">
    <property type="component" value="Unassembled WGS sequence"/>
</dbReference>
<gene>
    <name evidence="3" type="ORF">OVY01_20735</name>
</gene>
<keyword evidence="4" id="KW-1185">Reference proteome</keyword>
<evidence type="ECO:0000313" key="4">
    <source>
        <dbReference type="Proteomes" id="UP001082899"/>
    </source>
</evidence>
<dbReference type="RefSeq" id="WP_267849470.1">
    <property type="nucleotide sequence ID" value="NZ_JAPMXC010000010.1"/>
</dbReference>
<name>A0ABT3ZSP0_9BURK</name>
<evidence type="ECO:0000256" key="1">
    <source>
        <dbReference type="ARBA" id="ARBA00005564"/>
    </source>
</evidence>
<proteinExistence type="inferred from homology"/>
<dbReference type="SUPFAM" id="SSF51004">
    <property type="entry name" value="C-terminal (heme d1) domain of cytochrome cd1-nitrite reductase"/>
    <property type="match status" value="1"/>
</dbReference>
<dbReference type="Gene3D" id="2.130.10.10">
    <property type="entry name" value="YVTN repeat-like/Quinoprotein amine dehydrogenase"/>
    <property type="match status" value="1"/>
</dbReference>
<evidence type="ECO:0000313" key="3">
    <source>
        <dbReference type="EMBL" id="MCY0389576.1"/>
    </source>
</evidence>
<dbReference type="PANTHER" id="PTHR30344:SF1">
    <property type="entry name" value="6-PHOSPHOGLUCONOLACTONASE"/>
    <property type="match status" value="1"/>
</dbReference>
<dbReference type="InterPro" id="IPR050282">
    <property type="entry name" value="Cycloisomerase_2"/>
</dbReference>
<comment type="caution">
    <text evidence="3">The sequence shown here is derived from an EMBL/GenBank/DDBJ whole genome shotgun (WGS) entry which is preliminary data.</text>
</comment>
<reference evidence="3" key="1">
    <citation type="submission" date="2022-11" db="EMBL/GenBank/DDBJ databases">
        <title>Robbsia betulipollinis sp. nov., isolated from pollen of birch (Betula pendula).</title>
        <authorList>
            <person name="Shi H."/>
            <person name="Ambika Manirajan B."/>
            <person name="Ratering S."/>
            <person name="Geissler-Plaum R."/>
            <person name="Schnell S."/>
        </authorList>
    </citation>
    <scope>NUCLEOTIDE SEQUENCE</scope>
    <source>
        <strain evidence="3">Bb-Pol-6</strain>
    </source>
</reference>
<dbReference type="PANTHER" id="PTHR30344">
    <property type="entry name" value="6-PHOSPHOGLUCONOLACTONASE-RELATED"/>
    <property type="match status" value="1"/>
</dbReference>